<dbReference type="AlphaFoldDB" id="A0A251XTD7"/>
<feature type="region of interest" description="Disordered" evidence="1">
    <location>
        <begin position="49"/>
        <end position="78"/>
    </location>
</feature>
<protein>
    <submittedName>
        <fullName evidence="2">Uncharacterized protein</fullName>
    </submittedName>
</protein>
<gene>
    <name evidence="2" type="ORF">CMsap09_06220</name>
</gene>
<organism evidence="2 3">
    <name type="scientific">Clavibacter michiganensis</name>
    <dbReference type="NCBI Taxonomy" id="28447"/>
    <lineage>
        <taxon>Bacteria</taxon>
        <taxon>Bacillati</taxon>
        <taxon>Actinomycetota</taxon>
        <taxon>Actinomycetes</taxon>
        <taxon>Micrococcales</taxon>
        <taxon>Microbacteriaceae</taxon>
        <taxon>Clavibacter</taxon>
    </lineage>
</organism>
<proteinExistence type="predicted"/>
<dbReference type="Proteomes" id="UP000195106">
    <property type="component" value="Unassembled WGS sequence"/>
</dbReference>
<comment type="caution">
    <text evidence="2">The sequence shown here is derived from an EMBL/GenBank/DDBJ whole genome shotgun (WGS) entry which is preliminary data.</text>
</comment>
<reference evidence="2 3" key="1">
    <citation type="submission" date="2016-08" db="EMBL/GenBank/DDBJ databases">
        <title>Genome sequence of Clavibacter michiganensis spp. strain CASJ009.</title>
        <authorList>
            <person name="Thapa S.P."/>
            <person name="Coaker G."/>
        </authorList>
    </citation>
    <scope>NUCLEOTIDE SEQUENCE [LARGE SCALE GENOMIC DNA]</scope>
    <source>
        <strain evidence="2">CASJ009</strain>
    </source>
</reference>
<dbReference type="EMBL" id="MDHJ01000001">
    <property type="protein sequence ID" value="OUE08523.1"/>
    <property type="molecule type" value="Genomic_DNA"/>
</dbReference>
<accession>A0A251XTD7</accession>
<name>A0A251XTD7_9MICO</name>
<evidence type="ECO:0000313" key="3">
    <source>
        <dbReference type="Proteomes" id="UP000195106"/>
    </source>
</evidence>
<sequence>MALCAAMRPTGPAPKIATVLPGATFASSVPWYPVGKMSDSIVKSSSCSVPSGSSSRLKSAHGTRSSSAWPPQYGPIAG</sequence>
<evidence type="ECO:0000256" key="1">
    <source>
        <dbReference type="SAM" id="MobiDB-lite"/>
    </source>
</evidence>
<evidence type="ECO:0000313" key="2">
    <source>
        <dbReference type="EMBL" id="OUE08523.1"/>
    </source>
</evidence>